<accession>A0ABR4D0T7</accession>
<evidence type="ECO:0000256" key="1">
    <source>
        <dbReference type="SAM" id="MobiDB-lite"/>
    </source>
</evidence>
<dbReference type="EMBL" id="JAZHXI010000001">
    <property type="protein sequence ID" value="KAL2075710.1"/>
    <property type="molecule type" value="Genomic_DNA"/>
</dbReference>
<reference evidence="4 5" key="1">
    <citation type="journal article" date="2024" name="Commun. Biol.">
        <title>Comparative genomic analysis of thermophilic fungi reveals convergent evolutionary adaptations and gene losses.</title>
        <authorList>
            <person name="Steindorff A.S."/>
            <person name="Aguilar-Pontes M.V."/>
            <person name="Robinson A.J."/>
            <person name="Andreopoulos B."/>
            <person name="LaButti K."/>
            <person name="Kuo A."/>
            <person name="Mondo S."/>
            <person name="Riley R."/>
            <person name="Otillar R."/>
            <person name="Haridas S."/>
            <person name="Lipzen A."/>
            <person name="Grimwood J."/>
            <person name="Schmutz J."/>
            <person name="Clum A."/>
            <person name="Reid I.D."/>
            <person name="Moisan M.C."/>
            <person name="Butler G."/>
            <person name="Nguyen T.T.M."/>
            <person name="Dewar K."/>
            <person name="Conant G."/>
            <person name="Drula E."/>
            <person name="Henrissat B."/>
            <person name="Hansel C."/>
            <person name="Singer S."/>
            <person name="Hutchinson M.I."/>
            <person name="de Vries R.P."/>
            <person name="Natvig D.O."/>
            <person name="Powell A.J."/>
            <person name="Tsang A."/>
            <person name="Grigoriev I.V."/>
        </authorList>
    </citation>
    <scope>NUCLEOTIDE SEQUENCE [LARGE SCALE GENOMIC DNA]</scope>
    <source>
        <strain evidence="4 5">CBS 494.80</strain>
    </source>
</reference>
<keyword evidence="2" id="KW-0812">Transmembrane</keyword>
<keyword evidence="5" id="KW-1185">Reference proteome</keyword>
<evidence type="ECO:0000256" key="3">
    <source>
        <dbReference type="SAM" id="SignalP"/>
    </source>
</evidence>
<keyword evidence="3" id="KW-0732">Signal</keyword>
<feature type="region of interest" description="Disordered" evidence="1">
    <location>
        <begin position="157"/>
        <end position="184"/>
    </location>
</feature>
<feature type="signal peptide" evidence="3">
    <location>
        <begin position="1"/>
        <end position="22"/>
    </location>
</feature>
<keyword evidence="2" id="KW-1133">Transmembrane helix</keyword>
<dbReference type="Proteomes" id="UP001595075">
    <property type="component" value="Unassembled WGS sequence"/>
</dbReference>
<keyword evidence="2" id="KW-0472">Membrane</keyword>
<evidence type="ECO:0000313" key="4">
    <source>
        <dbReference type="EMBL" id="KAL2075710.1"/>
    </source>
</evidence>
<organism evidence="4 5">
    <name type="scientific">Oculimacula yallundae</name>
    <dbReference type="NCBI Taxonomy" id="86028"/>
    <lineage>
        <taxon>Eukaryota</taxon>
        <taxon>Fungi</taxon>
        <taxon>Dikarya</taxon>
        <taxon>Ascomycota</taxon>
        <taxon>Pezizomycotina</taxon>
        <taxon>Leotiomycetes</taxon>
        <taxon>Helotiales</taxon>
        <taxon>Ploettnerulaceae</taxon>
        <taxon>Oculimacula</taxon>
    </lineage>
</organism>
<gene>
    <name evidence="4" type="ORF">VTL71DRAFT_653</name>
</gene>
<comment type="caution">
    <text evidence="4">The sequence shown here is derived from an EMBL/GenBank/DDBJ whole genome shotgun (WGS) entry which is preliminary data.</text>
</comment>
<feature type="transmembrane region" description="Helical" evidence="2">
    <location>
        <begin position="307"/>
        <end position="327"/>
    </location>
</feature>
<sequence>MFLTKVIGLLALACALVAVVVADGVESVTITMASATALAPLGPGDTLFSFVGNHGPPGAVTRDPVTLSPGLFLTTIPANHAPPGTYTRTSSVLQTITTTTTQTFHSTLTVFGPTNRSQGSTVTSHLSKVSAKPSLVTGVCFWGANGVEIPCTYTAGNKPSAKPTSTGSASGVINSTASSQALSNRDSNPIKRVIDSMKKWSGGMGLGSDFNHVLYEIQAHNLTGTNGSALANFIAHSAAISTRNNPFKFIVDGVKSLSARQEWSPGPHGGATVAINGTAYDTSSEEYQALMHKKNGLHWTKCDHIPVIYSPIAMAVFYIAHAGWIRYKWNEPSIRQAKNGQQVILFIATWGAIFPMFVYIEIYTSIASAWQKCIPDQNHAYAY</sequence>
<name>A0ABR4D0T7_9HELO</name>
<feature type="chain" id="PRO_5045634765" evidence="3">
    <location>
        <begin position="23"/>
        <end position="383"/>
    </location>
</feature>
<feature type="transmembrane region" description="Helical" evidence="2">
    <location>
        <begin position="339"/>
        <end position="360"/>
    </location>
</feature>
<proteinExistence type="predicted"/>
<evidence type="ECO:0000256" key="2">
    <source>
        <dbReference type="SAM" id="Phobius"/>
    </source>
</evidence>
<protein>
    <submittedName>
        <fullName evidence="4">Uncharacterized protein</fullName>
    </submittedName>
</protein>
<evidence type="ECO:0000313" key="5">
    <source>
        <dbReference type="Proteomes" id="UP001595075"/>
    </source>
</evidence>